<feature type="compositionally biased region" description="Low complexity" evidence="1">
    <location>
        <begin position="77"/>
        <end position="92"/>
    </location>
</feature>
<reference evidence="3" key="1">
    <citation type="journal article" date="2019" name="Nat. Commun.">
        <title>The genome of broomcorn millet.</title>
        <authorList>
            <person name="Zou C."/>
            <person name="Miki D."/>
            <person name="Li D."/>
            <person name="Tang Q."/>
            <person name="Xiao L."/>
            <person name="Rajput S."/>
            <person name="Deng P."/>
            <person name="Jia W."/>
            <person name="Huang R."/>
            <person name="Zhang M."/>
            <person name="Sun Y."/>
            <person name="Hu J."/>
            <person name="Fu X."/>
            <person name="Schnable P.S."/>
            <person name="Li F."/>
            <person name="Zhang H."/>
            <person name="Feng B."/>
            <person name="Zhu X."/>
            <person name="Liu R."/>
            <person name="Schnable J.C."/>
            <person name="Zhu J.-K."/>
            <person name="Zhang H."/>
        </authorList>
    </citation>
    <scope>NUCLEOTIDE SEQUENCE [LARGE SCALE GENOMIC DNA]</scope>
</reference>
<dbReference type="AlphaFoldDB" id="A0A3L6SHU7"/>
<feature type="compositionally biased region" description="Low complexity" evidence="1">
    <location>
        <begin position="171"/>
        <end position="194"/>
    </location>
</feature>
<dbReference type="EMBL" id="PQIB02000004">
    <property type="protein sequence ID" value="RLN22179.1"/>
    <property type="molecule type" value="Genomic_DNA"/>
</dbReference>
<feature type="compositionally biased region" description="Pro residues" evidence="1">
    <location>
        <begin position="113"/>
        <end position="140"/>
    </location>
</feature>
<feature type="compositionally biased region" description="Low complexity" evidence="1">
    <location>
        <begin position="20"/>
        <end position="65"/>
    </location>
</feature>
<gene>
    <name evidence="2" type="ORF">C2845_PM07G27520</name>
</gene>
<keyword evidence="3" id="KW-1185">Reference proteome</keyword>
<evidence type="ECO:0000256" key="1">
    <source>
        <dbReference type="SAM" id="MobiDB-lite"/>
    </source>
</evidence>
<sequence>MAGQPQRLLCILPAEPPEDPGGSPPHSSGAASGRRGPAAVVRGGPARFRAGRRGAPSPARAGARGPPSPSLSHALLAVAGMAQAPSPAAAPQAAPPTPVTPLPASRPRRRSRPPSPPLRRPPPTPPVPLHRPRPELPVAPAPELRRGMELCSRPRRQPVRVHDGAPPPPARLSRQPRLPALAARPSAGPLLRRASSPACWSSAVGPEDGVADALDSAKSSGIPPARYACGRG</sequence>
<feature type="region of interest" description="Disordered" evidence="1">
    <location>
        <begin position="1"/>
        <end position="232"/>
    </location>
</feature>
<evidence type="ECO:0000313" key="3">
    <source>
        <dbReference type="Proteomes" id="UP000275267"/>
    </source>
</evidence>
<comment type="caution">
    <text evidence="2">The sequence shown here is derived from an EMBL/GenBank/DDBJ whole genome shotgun (WGS) entry which is preliminary data.</text>
</comment>
<proteinExistence type="predicted"/>
<evidence type="ECO:0000313" key="2">
    <source>
        <dbReference type="EMBL" id="RLN22179.1"/>
    </source>
</evidence>
<dbReference type="Proteomes" id="UP000275267">
    <property type="component" value="Unassembled WGS sequence"/>
</dbReference>
<accession>A0A3L6SHU7</accession>
<protein>
    <submittedName>
        <fullName evidence="2">Uncharacterized protein</fullName>
    </submittedName>
</protein>
<name>A0A3L6SHU7_PANMI</name>
<organism evidence="2 3">
    <name type="scientific">Panicum miliaceum</name>
    <name type="common">Proso millet</name>
    <name type="synonym">Broomcorn millet</name>
    <dbReference type="NCBI Taxonomy" id="4540"/>
    <lineage>
        <taxon>Eukaryota</taxon>
        <taxon>Viridiplantae</taxon>
        <taxon>Streptophyta</taxon>
        <taxon>Embryophyta</taxon>
        <taxon>Tracheophyta</taxon>
        <taxon>Spermatophyta</taxon>
        <taxon>Magnoliopsida</taxon>
        <taxon>Liliopsida</taxon>
        <taxon>Poales</taxon>
        <taxon>Poaceae</taxon>
        <taxon>PACMAD clade</taxon>
        <taxon>Panicoideae</taxon>
        <taxon>Panicodae</taxon>
        <taxon>Paniceae</taxon>
        <taxon>Panicinae</taxon>
        <taxon>Panicum</taxon>
        <taxon>Panicum sect. Panicum</taxon>
    </lineage>
</organism>